<protein>
    <submittedName>
        <fullName evidence="1">Uncharacterized protein</fullName>
    </submittedName>
</protein>
<proteinExistence type="predicted"/>
<gene>
    <name evidence="1" type="ORF">P9903_02</name>
</gene>
<evidence type="ECO:0000313" key="2">
    <source>
        <dbReference type="Proteomes" id="UP000223822"/>
    </source>
</evidence>
<dbReference type="EMBL" id="KY705290">
    <property type="protein sequence ID" value="ARU14792.1"/>
    <property type="molecule type" value="Genomic_DNA"/>
</dbReference>
<evidence type="ECO:0000313" key="1">
    <source>
        <dbReference type="EMBL" id="ARU14792.1"/>
    </source>
</evidence>
<reference evidence="1 2" key="1">
    <citation type="journal article" date="2017" name="Front. Microbiol.">
        <title>Global Survey and Genome Exploration of Bacteriophages Infecting the Lactic Acid Bacterium Streptococcus thermophilus.</title>
        <authorList>
            <person name="McDonnell B."/>
            <person name="Mahony J."/>
            <person name="Hanemaaijer L."/>
            <person name="Neve H."/>
            <person name="Noben J.-P."/>
            <person name="Lugli G.A."/>
            <person name="Ventura M."/>
            <person name="Kouwen T.R."/>
            <person name="van Sinderen D."/>
        </authorList>
    </citation>
    <scope>NUCLEOTIDE SEQUENCE [LARGE SCALE GENOMIC DNA]</scope>
</reference>
<dbReference type="Proteomes" id="UP000223822">
    <property type="component" value="Segment"/>
</dbReference>
<keyword evidence="2" id="KW-1185">Reference proteome</keyword>
<accession>A0A286QSA3</accession>
<organism evidence="1 2">
    <name type="scientific">Streptococcus phage P9903</name>
    <dbReference type="NCBI Taxonomy" id="1971449"/>
    <lineage>
        <taxon>Viruses</taxon>
        <taxon>Duplodnaviria</taxon>
        <taxon>Heunggongvirae</taxon>
        <taxon>Uroviricota</taxon>
        <taxon>Caudoviricetes</taxon>
        <taxon>Aliceevansviridae</taxon>
        <taxon>Moineauvirus</taxon>
        <taxon>Moineauvirus P9903</taxon>
    </lineage>
</organism>
<sequence>MFIIAQHVYKCYNIFRGNNMTFLYSQDLSNCTTQKLTI</sequence>
<name>A0A286QSA3_9CAUD</name>